<protein>
    <submittedName>
        <fullName evidence="3">Uncharacterized protein</fullName>
    </submittedName>
</protein>
<sequence>MYDCTASDHGRSFCLGTVPNCFQDVKVLTPRTHLKLLTAPKAPKKKKKKQKDEWNKSPDVSDEEDPALQPRSVFKDPKRLQAVVTWAMKTSPCSAEEYPFINDLLLRHAQPMNPDMRAAFYECMWYCSDGTAKSRLTNWMNGIPEHEPSFASDPGTYICNQFALRPIVFDEEFHMETSVEEIKIDESNYTADPHSPTQWDALAAALAAYHFPPPPPDMLFPEHHWKDYPAMLKEEIQRILLPPMTLPARVPQIAQTAPVMVQTTVQLPIISQPPPVLQLPPPATLVLPTAPVDKLSKAIPLAPIAVNKNDAMMHRSTILKASKHAKCIRPASTKMRTSTISAGHCQS</sequence>
<feature type="region of interest" description="Disordered" evidence="1">
    <location>
        <begin position="38"/>
        <end position="72"/>
    </location>
</feature>
<dbReference type="Proteomes" id="UP000887565">
    <property type="component" value="Unplaced"/>
</dbReference>
<evidence type="ECO:0000256" key="1">
    <source>
        <dbReference type="SAM" id="MobiDB-lite"/>
    </source>
</evidence>
<dbReference type="AlphaFoldDB" id="A0A915IZA4"/>
<accession>A0A915IZA4</accession>
<dbReference type="WBParaSite" id="nRc.2.0.1.t19450-RA">
    <property type="protein sequence ID" value="nRc.2.0.1.t19450-RA"/>
    <property type="gene ID" value="nRc.2.0.1.g19450"/>
</dbReference>
<reference evidence="3" key="1">
    <citation type="submission" date="2022-11" db="UniProtKB">
        <authorList>
            <consortium name="WormBaseParasite"/>
        </authorList>
    </citation>
    <scope>IDENTIFICATION</scope>
</reference>
<organism evidence="2 3">
    <name type="scientific">Romanomermis culicivorax</name>
    <name type="common">Nematode worm</name>
    <dbReference type="NCBI Taxonomy" id="13658"/>
    <lineage>
        <taxon>Eukaryota</taxon>
        <taxon>Metazoa</taxon>
        <taxon>Ecdysozoa</taxon>
        <taxon>Nematoda</taxon>
        <taxon>Enoplea</taxon>
        <taxon>Dorylaimia</taxon>
        <taxon>Mermithida</taxon>
        <taxon>Mermithoidea</taxon>
        <taxon>Mermithidae</taxon>
        <taxon>Romanomermis</taxon>
    </lineage>
</organism>
<evidence type="ECO:0000313" key="3">
    <source>
        <dbReference type="WBParaSite" id="nRc.2.0.1.t19450-RA"/>
    </source>
</evidence>
<evidence type="ECO:0000313" key="2">
    <source>
        <dbReference type="Proteomes" id="UP000887565"/>
    </source>
</evidence>
<proteinExistence type="predicted"/>
<keyword evidence="2" id="KW-1185">Reference proteome</keyword>
<name>A0A915IZA4_ROMCU</name>